<keyword evidence="2" id="KW-1185">Reference proteome</keyword>
<organism evidence="1 2">
    <name type="scientific">Mycoemilia scoparia</name>
    <dbReference type="NCBI Taxonomy" id="417184"/>
    <lineage>
        <taxon>Eukaryota</taxon>
        <taxon>Fungi</taxon>
        <taxon>Fungi incertae sedis</taxon>
        <taxon>Zoopagomycota</taxon>
        <taxon>Kickxellomycotina</taxon>
        <taxon>Kickxellomycetes</taxon>
        <taxon>Kickxellales</taxon>
        <taxon>Kickxellaceae</taxon>
        <taxon>Mycoemilia</taxon>
    </lineage>
</organism>
<dbReference type="AlphaFoldDB" id="A0A9W8DKW3"/>
<sequence>MPPVKPVPTNLQNRVHLDGDFGFDPEVGPNAGRLFMHRENFAYIYLVRILIRSIASLIYKSTAYNQLDLDKITNDDSTRAFNILYILAHISNRESLIWKKVHSQIGHIRNIALQHINTVSIFVTKGRLFCGKNAEEGKEGDNDDDEASLSCIQAVHVVANLHILYNGCVNLQSSFLVNVGIDPIANHAHQDSIYVKLLDVAQSLFRILKIKFYKIRLDDREWLRDVITQTSTNDFSVLQNPISSNPFNKENPHVFKLRVDVDAFLGWAAFYLDIDIGIITMDLVHWMQTILNENENFCWYQYTVKAIRHNRRTCPNALCL</sequence>
<gene>
    <name evidence="1" type="ORF">H4219_005545</name>
</gene>
<dbReference type="Proteomes" id="UP001150538">
    <property type="component" value="Unassembled WGS sequence"/>
</dbReference>
<proteinExistence type="predicted"/>
<evidence type="ECO:0000313" key="1">
    <source>
        <dbReference type="EMBL" id="KAJ1912581.1"/>
    </source>
</evidence>
<dbReference type="EMBL" id="JANBPU010000332">
    <property type="protein sequence ID" value="KAJ1912581.1"/>
    <property type="molecule type" value="Genomic_DNA"/>
</dbReference>
<reference evidence="1" key="1">
    <citation type="submission" date="2022-07" db="EMBL/GenBank/DDBJ databases">
        <title>Phylogenomic reconstructions and comparative analyses of Kickxellomycotina fungi.</title>
        <authorList>
            <person name="Reynolds N.K."/>
            <person name="Stajich J.E."/>
            <person name="Barry K."/>
            <person name="Grigoriev I.V."/>
            <person name="Crous P."/>
            <person name="Smith M.E."/>
        </authorList>
    </citation>
    <scope>NUCLEOTIDE SEQUENCE</scope>
    <source>
        <strain evidence="1">NBRC 100468</strain>
    </source>
</reference>
<name>A0A9W8DKW3_9FUNG</name>
<evidence type="ECO:0000313" key="2">
    <source>
        <dbReference type="Proteomes" id="UP001150538"/>
    </source>
</evidence>
<accession>A0A9W8DKW3</accession>
<protein>
    <submittedName>
        <fullName evidence="1">Uncharacterized protein</fullName>
    </submittedName>
</protein>
<comment type="caution">
    <text evidence="1">The sequence shown here is derived from an EMBL/GenBank/DDBJ whole genome shotgun (WGS) entry which is preliminary data.</text>
</comment>